<dbReference type="EC" id="2.7.7.49" evidence="1"/>
<feature type="domain" description="Reverse transcriptase" evidence="2">
    <location>
        <begin position="1"/>
        <end position="62"/>
    </location>
</feature>
<protein>
    <recommendedName>
        <fullName evidence="1">RNA-directed DNA polymerase</fullName>
        <ecNumber evidence="1">2.7.7.49</ecNumber>
    </recommendedName>
</protein>
<dbReference type="PROSITE" id="PS50878">
    <property type="entry name" value="RT_POL"/>
    <property type="match status" value="1"/>
</dbReference>
<keyword evidence="4" id="KW-1185">Reference proteome</keyword>
<evidence type="ECO:0000313" key="4">
    <source>
        <dbReference type="Proteomes" id="UP000230423"/>
    </source>
</evidence>
<dbReference type="PANTHER" id="PTHR37984">
    <property type="entry name" value="PROTEIN CBG26694"/>
    <property type="match status" value="1"/>
</dbReference>
<proteinExistence type="predicted"/>
<evidence type="ECO:0000256" key="1">
    <source>
        <dbReference type="ARBA" id="ARBA00012493"/>
    </source>
</evidence>
<dbReference type="InterPro" id="IPR043502">
    <property type="entry name" value="DNA/RNA_pol_sf"/>
</dbReference>
<evidence type="ECO:0000259" key="2">
    <source>
        <dbReference type="PROSITE" id="PS50878"/>
    </source>
</evidence>
<evidence type="ECO:0000313" key="3">
    <source>
        <dbReference type="EMBL" id="PIO74245.1"/>
    </source>
</evidence>
<accession>A0A2G9UVH0</accession>
<dbReference type="InterPro" id="IPR000477">
    <property type="entry name" value="RT_dom"/>
</dbReference>
<organism evidence="3 4">
    <name type="scientific">Teladorsagia circumcincta</name>
    <name type="common">Brown stomach worm</name>
    <name type="synonym">Ostertagia circumcincta</name>
    <dbReference type="NCBI Taxonomy" id="45464"/>
    <lineage>
        <taxon>Eukaryota</taxon>
        <taxon>Metazoa</taxon>
        <taxon>Ecdysozoa</taxon>
        <taxon>Nematoda</taxon>
        <taxon>Chromadorea</taxon>
        <taxon>Rhabditida</taxon>
        <taxon>Rhabditina</taxon>
        <taxon>Rhabditomorpha</taxon>
        <taxon>Strongyloidea</taxon>
        <taxon>Trichostrongylidae</taxon>
        <taxon>Teladorsagia</taxon>
    </lineage>
</organism>
<reference evidence="3 4" key="1">
    <citation type="submission" date="2015-09" db="EMBL/GenBank/DDBJ databases">
        <title>Draft genome of the parasitic nematode Teladorsagia circumcincta isolate WARC Sus (inbred).</title>
        <authorList>
            <person name="Mitreva M."/>
        </authorList>
    </citation>
    <scope>NUCLEOTIDE SEQUENCE [LARGE SCALE GENOMIC DNA]</scope>
    <source>
        <strain evidence="3 4">S</strain>
    </source>
</reference>
<dbReference type="InterPro" id="IPR050951">
    <property type="entry name" value="Retrovirus_Pol_polyprotein"/>
</dbReference>
<dbReference type="Pfam" id="PF00078">
    <property type="entry name" value="RVT_1"/>
    <property type="match status" value="1"/>
</dbReference>
<sequence>MICGLECCAAYLDNVIVTGRNIEEHVANLEALLKRVSDHGFRVRIEKCNFLMSQLRYLGNIIDATGRRPDPAKIEVIRKCHTPRTSAKVRSLLGMLNYYGHFIKEMRQLRAPLDDLLKKSVLFEWSAECQVHSNALRMC</sequence>
<dbReference type="FunFam" id="3.30.70.270:FF:000020">
    <property type="entry name" value="Transposon Tf2-6 polyprotein-like Protein"/>
    <property type="match status" value="1"/>
</dbReference>
<dbReference type="GO" id="GO:0003964">
    <property type="term" value="F:RNA-directed DNA polymerase activity"/>
    <property type="evidence" value="ECO:0007669"/>
    <property type="project" value="UniProtKB-EC"/>
</dbReference>
<dbReference type="AlphaFoldDB" id="A0A2G9UVH0"/>
<dbReference type="PANTHER" id="PTHR37984:SF5">
    <property type="entry name" value="PROTEIN NYNRIN-LIKE"/>
    <property type="match status" value="1"/>
</dbReference>
<dbReference type="OrthoDB" id="5855384at2759"/>
<dbReference type="Gene3D" id="3.30.70.270">
    <property type="match status" value="2"/>
</dbReference>
<dbReference type="EMBL" id="KZ345311">
    <property type="protein sequence ID" value="PIO74245.1"/>
    <property type="molecule type" value="Genomic_DNA"/>
</dbReference>
<gene>
    <name evidence="3" type="ORF">TELCIR_03750</name>
</gene>
<name>A0A2G9UVH0_TELCI</name>
<dbReference type="SUPFAM" id="SSF56672">
    <property type="entry name" value="DNA/RNA polymerases"/>
    <property type="match status" value="1"/>
</dbReference>
<dbReference type="Proteomes" id="UP000230423">
    <property type="component" value="Unassembled WGS sequence"/>
</dbReference>
<dbReference type="InterPro" id="IPR043128">
    <property type="entry name" value="Rev_trsase/Diguanyl_cyclase"/>
</dbReference>